<dbReference type="eggNOG" id="arCOG11391">
    <property type="taxonomic scope" value="Archaea"/>
</dbReference>
<gene>
    <name evidence="2" type="ORF">SAMN05216285_2894</name>
</gene>
<dbReference type="AlphaFoldDB" id="A0A1I0PSK6"/>
<organism evidence="2 3">
    <name type="scientific">Natrinema salifodinae</name>
    <dbReference type="NCBI Taxonomy" id="1202768"/>
    <lineage>
        <taxon>Archaea</taxon>
        <taxon>Methanobacteriati</taxon>
        <taxon>Methanobacteriota</taxon>
        <taxon>Stenosarchaea group</taxon>
        <taxon>Halobacteria</taxon>
        <taxon>Halobacteriales</taxon>
        <taxon>Natrialbaceae</taxon>
        <taxon>Natrinema</taxon>
    </lineage>
</organism>
<dbReference type="Proteomes" id="UP000183275">
    <property type="component" value="Unassembled WGS sequence"/>
</dbReference>
<evidence type="ECO:0000313" key="3">
    <source>
        <dbReference type="Proteomes" id="UP000183275"/>
    </source>
</evidence>
<sequence>MSTRHRIQPDHDSTPNRTRTRTRTDSRPRTTPTSASTAPTDSQSATGRAPRTFSHRNQARLENLMDEWNAAFANASPDDAA</sequence>
<evidence type="ECO:0000256" key="1">
    <source>
        <dbReference type="SAM" id="MobiDB-lite"/>
    </source>
</evidence>
<dbReference type="RefSeq" id="WP_049990957.1">
    <property type="nucleotide sequence ID" value="NZ_FOIS01000003.1"/>
</dbReference>
<protein>
    <submittedName>
        <fullName evidence="2">Uncharacterized protein</fullName>
    </submittedName>
</protein>
<name>A0A1I0PSK6_9EURY</name>
<keyword evidence="3" id="KW-1185">Reference proteome</keyword>
<reference evidence="3" key="1">
    <citation type="submission" date="2016-10" db="EMBL/GenBank/DDBJ databases">
        <authorList>
            <person name="Varghese N."/>
        </authorList>
    </citation>
    <scope>NUCLEOTIDE SEQUENCE [LARGE SCALE GENOMIC DNA]</scope>
    <source>
        <strain evidence="3">CGMCC 1.12284</strain>
    </source>
</reference>
<feature type="region of interest" description="Disordered" evidence="1">
    <location>
        <begin position="1"/>
        <end position="53"/>
    </location>
</feature>
<proteinExistence type="predicted"/>
<accession>A0A1I0PSK6</accession>
<feature type="compositionally biased region" description="Low complexity" evidence="1">
    <location>
        <begin position="29"/>
        <end position="46"/>
    </location>
</feature>
<dbReference type="EMBL" id="FOIS01000003">
    <property type="protein sequence ID" value="SEW17357.1"/>
    <property type="molecule type" value="Genomic_DNA"/>
</dbReference>
<evidence type="ECO:0000313" key="2">
    <source>
        <dbReference type="EMBL" id="SEW17357.1"/>
    </source>
</evidence>